<dbReference type="AlphaFoldDB" id="A0A1J7I625"/>
<organism evidence="4 5">
    <name type="scientific">Coniochaeta ligniaria NRRL 30616</name>
    <dbReference type="NCBI Taxonomy" id="1408157"/>
    <lineage>
        <taxon>Eukaryota</taxon>
        <taxon>Fungi</taxon>
        <taxon>Dikarya</taxon>
        <taxon>Ascomycota</taxon>
        <taxon>Pezizomycotina</taxon>
        <taxon>Sordariomycetes</taxon>
        <taxon>Sordariomycetidae</taxon>
        <taxon>Coniochaetales</taxon>
        <taxon>Coniochaetaceae</taxon>
        <taxon>Coniochaeta</taxon>
    </lineage>
</organism>
<evidence type="ECO:0000313" key="4">
    <source>
        <dbReference type="EMBL" id="OIW22901.1"/>
    </source>
</evidence>
<evidence type="ECO:0000259" key="3">
    <source>
        <dbReference type="Pfam" id="PF05368"/>
    </source>
</evidence>
<dbReference type="InterPro" id="IPR051164">
    <property type="entry name" value="NmrA-like_oxidored"/>
</dbReference>
<dbReference type="InterPro" id="IPR036291">
    <property type="entry name" value="NAD(P)-bd_dom_sf"/>
</dbReference>
<evidence type="ECO:0000313" key="5">
    <source>
        <dbReference type="Proteomes" id="UP000182658"/>
    </source>
</evidence>
<dbReference type="OrthoDB" id="3358371at2759"/>
<dbReference type="CDD" id="cd05251">
    <property type="entry name" value="NmrA_like_SDR_a"/>
    <property type="match status" value="1"/>
</dbReference>
<comment type="similarity">
    <text evidence="1">Belongs to the NmrA-type oxidoreductase family.</text>
</comment>
<dbReference type="Proteomes" id="UP000182658">
    <property type="component" value="Unassembled WGS sequence"/>
</dbReference>
<keyword evidence="5" id="KW-1185">Reference proteome</keyword>
<name>A0A1J7I625_9PEZI</name>
<protein>
    <submittedName>
        <fullName evidence="4">NAD(P)-binding protein</fullName>
    </submittedName>
</protein>
<evidence type="ECO:0000256" key="2">
    <source>
        <dbReference type="ARBA" id="ARBA00022857"/>
    </source>
</evidence>
<keyword evidence="2" id="KW-0521">NADP</keyword>
<dbReference type="Gene3D" id="3.40.50.720">
    <property type="entry name" value="NAD(P)-binding Rossmann-like Domain"/>
    <property type="match status" value="1"/>
</dbReference>
<dbReference type="PANTHER" id="PTHR42748:SF26">
    <property type="entry name" value="NMRA-LIKE DOMAIN-CONTAINING PROTEIN"/>
    <property type="match status" value="1"/>
</dbReference>
<dbReference type="STRING" id="1408157.A0A1J7I625"/>
<dbReference type="Pfam" id="PF05368">
    <property type="entry name" value="NmrA"/>
    <property type="match status" value="1"/>
</dbReference>
<dbReference type="PANTHER" id="PTHR42748">
    <property type="entry name" value="NITROGEN METABOLITE REPRESSION PROTEIN NMRA FAMILY MEMBER"/>
    <property type="match status" value="1"/>
</dbReference>
<dbReference type="InParanoid" id="A0A1J7I625"/>
<sequence>MASRSDTDSNRKKLVVVVGATGNQGGSVARRFLRDPRYAVRALTRDTSSPAAQELAALGAEVVRADLDDVKSLETAFAGANVIFSVTNYWEPFFRPDCRAKAQELGITCRRYAYDVEYRQGKNIADAAATVADSLDDNGFLVSTLSHATKCSNGKFKDLYHFDSKADVFPDYVAATHPKLAAKMSCIETGFFTTSYRILPDSYFKKVSHSLPCTHNPLDITERRRPAENVPGQLPDGTFEMRFPCSPEKLVPHLDVNANTGNFVYAVHQMPPGKAYMAGEYLTWPDYAQTWARVTGQSIAYREISFDEMVAATPDHDCGVEVALMFSYSSDPGYDGGRDLLTAEDLRKAGIDCPMRTVEESLAQQDWSATLSQ</sequence>
<reference evidence="4 5" key="1">
    <citation type="submission" date="2016-10" db="EMBL/GenBank/DDBJ databases">
        <title>Draft genome sequence of Coniochaeta ligniaria NRRL30616, a lignocellulolytic fungus for bioabatement of inhibitors in plant biomass hydrolysates.</title>
        <authorList>
            <consortium name="DOE Joint Genome Institute"/>
            <person name="Jimenez D.J."/>
            <person name="Hector R.E."/>
            <person name="Riley R."/>
            <person name="Sun H."/>
            <person name="Grigoriev I.V."/>
            <person name="Van Elsas J.D."/>
            <person name="Nichols N.N."/>
        </authorList>
    </citation>
    <scope>NUCLEOTIDE SEQUENCE [LARGE SCALE GENOMIC DNA]</scope>
    <source>
        <strain evidence="4 5">NRRL 30616</strain>
    </source>
</reference>
<dbReference type="GO" id="GO:0005634">
    <property type="term" value="C:nucleus"/>
    <property type="evidence" value="ECO:0007669"/>
    <property type="project" value="TreeGrafter"/>
</dbReference>
<feature type="domain" description="NmrA-like" evidence="3">
    <location>
        <begin position="12"/>
        <end position="177"/>
    </location>
</feature>
<dbReference type="SUPFAM" id="SSF51735">
    <property type="entry name" value="NAD(P)-binding Rossmann-fold domains"/>
    <property type="match status" value="2"/>
</dbReference>
<proteinExistence type="inferred from homology"/>
<dbReference type="InterPro" id="IPR008030">
    <property type="entry name" value="NmrA-like"/>
</dbReference>
<gene>
    <name evidence="4" type="ORF">CONLIGDRAFT_650020</name>
</gene>
<accession>A0A1J7I625</accession>
<dbReference type="EMBL" id="KV875109">
    <property type="protein sequence ID" value="OIW22901.1"/>
    <property type="molecule type" value="Genomic_DNA"/>
</dbReference>
<evidence type="ECO:0000256" key="1">
    <source>
        <dbReference type="ARBA" id="ARBA00006328"/>
    </source>
</evidence>
<dbReference type="Gene3D" id="3.90.25.10">
    <property type="entry name" value="UDP-galactose 4-epimerase, domain 1"/>
    <property type="match status" value="1"/>
</dbReference>